<feature type="domain" description="HTH lacI-type" evidence="5">
    <location>
        <begin position="10"/>
        <end position="66"/>
    </location>
</feature>
<dbReference type="CDD" id="cd01392">
    <property type="entry name" value="HTH_LacI"/>
    <property type="match status" value="1"/>
</dbReference>
<dbReference type="PROSITE" id="PS50932">
    <property type="entry name" value="HTH_LACI_2"/>
    <property type="match status" value="1"/>
</dbReference>
<proteinExistence type="predicted"/>
<accession>A0A6I3I8B4</accession>
<dbReference type="GO" id="GO:0000976">
    <property type="term" value="F:transcription cis-regulatory region binding"/>
    <property type="evidence" value="ECO:0007669"/>
    <property type="project" value="TreeGrafter"/>
</dbReference>
<name>A0A6I3I8B4_9MICO</name>
<keyword evidence="7" id="KW-1185">Reference proteome</keyword>
<reference evidence="6 7" key="1">
    <citation type="submission" date="2019-11" db="EMBL/GenBank/DDBJ databases">
        <title>Whole genome sequencing identifies a novel species of the genus Arsenicicoccus isolated from human blood.</title>
        <authorList>
            <person name="Jeong J.H."/>
            <person name="Kweon O.J."/>
            <person name="Kim H.R."/>
            <person name="Kim T.-H."/>
            <person name="Ha S.-M."/>
            <person name="Lee M.-K."/>
        </authorList>
    </citation>
    <scope>NUCLEOTIDE SEQUENCE [LARGE SCALE GENOMIC DNA]</scope>
    <source>
        <strain evidence="6 7">MKL-02</strain>
    </source>
</reference>
<dbReference type="InterPro" id="IPR010982">
    <property type="entry name" value="Lambda_DNA-bd_dom_sf"/>
</dbReference>
<keyword evidence="2" id="KW-0805">Transcription regulation</keyword>
<keyword evidence="1" id="KW-0678">Repressor</keyword>
<dbReference type="GO" id="GO:0003700">
    <property type="term" value="F:DNA-binding transcription factor activity"/>
    <property type="evidence" value="ECO:0007669"/>
    <property type="project" value="TreeGrafter"/>
</dbReference>
<dbReference type="SMART" id="SM00354">
    <property type="entry name" value="HTH_LACI"/>
    <property type="match status" value="1"/>
</dbReference>
<dbReference type="CDD" id="cd06288">
    <property type="entry name" value="PBP1_sucrose_transcription_regulator"/>
    <property type="match status" value="1"/>
</dbReference>
<keyword evidence="3 6" id="KW-0238">DNA-binding</keyword>
<evidence type="ECO:0000259" key="5">
    <source>
        <dbReference type="PROSITE" id="PS50932"/>
    </source>
</evidence>
<dbReference type="InterPro" id="IPR000843">
    <property type="entry name" value="HTH_LacI"/>
</dbReference>
<dbReference type="PANTHER" id="PTHR30146">
    <property type="entry name" value="LACI-RELATED TRANSCRIPTIONAL REPRESSOR"/>
    <property type="match status" value="1"/>
</dbReference>
<evidence type="ECO:0000256" key="2">
    <source>
        <dbReference type="ARBA" id="ARBA00023015"/>
    </source>
</evidence>
<dbReference type="SUPFAM" id="SSF47413">
    <property type="entry name" value="lambda repressor-like DNA-binding domains"/>
    <property type="match status" value="1"/>
</dbReference>
<dbReference type="InterPro" id="IPR028082">
    <property type="entry name" value="Peripla_BP_I"/>
</dbReference>
<comment type="caution">
    <text evidence="6">The sequence shown here is derived from an EMBL/GenBank/DDBJ whole genome shotgun (WGS) entry which is preliminary data.</text>
</comment>
<evidence type="ECO:0000256" key="4">
    <source>
        <dbReference type="ARBA" id="ARBA00023163"/>
    </source>
</evidence>
<evidence type="ECO:0000256" key="3">
    <source>
        <dbReference type="ARBA" id="ARBA00023125"/>
    </source>
</evidence>
<dbReference type="Pfam" id="PF00356">
    <property type="entry name" value="LacI"/>
    <property type="match status" value="1"/>
</dbReference>
<dbReference type="EMBL" id="WLVL01000002">
    <property type="protein sequence ID" value="MTB70478.1"/>
    <property type="molecule type" value="Genomic_DNA"/>
</dbReference>
<evidence type="ECO:0000256" key="1">
    <source>
        <dbReference type="ARBA" id="ARBA00022491"/>
    </source>
</evidence>
<dbReference type="AlphaFoldDB" id="A0A6I3I8B4"/>
<organism evidence="6 7">
    <name type="scientific">Arsenicicoccus cauae</name>
    <dbReference type="NCBI Taxonomy" id="2663847"/>
    <lineage>
        <taxon>Bacteria</taxon>
        <taxon>Bacillati</taxon>
        <taxon>Actinomycetota</taxon>
        <taxon>Actinomycetes</taxon>
        <taxon>Micrococcales</taxon>
        <taxon>Intrasporangiaceae</taxon>
        <taxon>Arsenicicoccus</taxon>
    </lineage>
</organism>
<gene>
    <name evidence="6" type="ORF">GGG17_00475</name>
</gene>
<dbReference type="RefSeq" id="WP_154591850.1">
    <property type="nucleotide sequence ID" value="NZ_WLVL01000002.1"/>
</dbReference>
<dbReference type="Gene3D" id="1.10.260.40">
    <property type="entry name" value="lambda repressor-like DNA-binding domains"/>
    <property type="match status" value="1"/>
</dbReference>
<evidence type="ECO:0000313" key="6">
    <source>
        <dbReference type="EMBL" id="MTB70478.1"/>
    </source>
</evidence>
<protein>
    <submittedName>
        <fullName evidence="6">LacI family DNA-binding transcriptional regulator</fullName>
    </submittedName>
</protein>
<dbReference type="InterPro" id="IPR046335">
    <property type="entry name" value="LacI/GalR-like_sensor"/>
</dbReference>
<dbReference type="Gene3D" id="3.40.50.2300">
    <property type="match status" value="2"/>
</dbReference>
<evidence type="ECO:0000313" key="7">
    <source>
        <dbReference type="Proteomes" id="UP000431092"/>
    </source>
</evidence>
<keyword evidence="4" id="KW-0804">Transcription</keyword>
<dbReference type="SUPFAM" id="SSF53822">
    <property type="entry name" value="Periplasmic binding protein-like I"/>
    <property type="match status" value="1"/>
</dbReference>
<sequence>MDLRRGGRRPTLADVGRRAGVSATTVSFVLNPDSKQTISAATRARVLQAVNDLGYRPNRTAQGLRRKRSGTIGVVVDEPAMEAFSGETVNGAHDLAWSESTVLLVTHTGRRPHGMQSAIEELADRQVDGLVITCSGTREIELPDHMPNLPWALANCFDPAGRGPCFLPDEEFGGREAARLVAEAGHRRIAYLSGHAGAWATPLRIEGFLAELEDRGVPTTTGDVVVREGFYYVDSGFALARELLAGSSPPTAVVCGNDRIALGVYLAAAESGLRIPDDLSVVGYDDHEPVIQQLTPQLTTVRLPLYDMGRLAAEALVHGAVGALPERTLLPCPAVPRASVARPRAAYGPSQA</sequence>
<dbReference type="Proteomes" id="UP000431092">
    <property type="component" value="Unassembled WGS sequence"/>
</dbReference>
<dbReference type="PANTHER" id="PTHR30146:SF148">
    <property type="entry name" value="HTH-TYPE TRANSCRIPTIONAL REPRESSOR PURR-RELATED"/>
    <property type="match status" value="1"/>
</dbReference>
<dbReference type="Pfam" id="PF13377">
    <property type="entry name" value="Peripla_BP_3"/>
    <property type="match status" value="1"/>
</dbReference>